<dbReference type="Proteomes" id="UP000028681">
    <property type="component" value="Chromosome"/>
</dbReference>
<dbReference type="EMBL" id="CP006664">
    <property type="protein sequence ID" value="AIJ10031.1"/>
    <property type="molecule type" value="Genomic_DNA"/>
</dbReference>
<dbReference type="SUPFAM" id="SSF103378">
    <property type="entry name" value="2-methylcitrate dehydratase PrpD"/>
    <property type="match status" value="1"/>
</dbReference>
<dbReference type="Pfam" id="PF03972">
    <property type="entry name" value="MmgE_PrpD_N"/>
    <property type="match status" value="1"/>
</dbReference>
<feature type="domain" description="MmgE/PrpD N-terminal" evidence="2">
    <location>
        <begin position="8"/>
        <end position="242"/>
    </location>
</feature>
<sequence>MNMMTLSEQISEFITRFDLDTIPEAVIVRAHLHLLDTLGVAIAGTRQAAAVNARCVLSTLAKAPSHCHVWASSITLSPEYAVLANGIAAHALDFDDTHTDSITHGSAILVPLVMALSEDMNLSGKEMLSAYIIGWEVAARVGLASQGSFHKRGFHTTPVAGIFGAASAASRLLGLSAQECAHAIGLAGSQASGVAEYLSNSSSSKCFHAGWAAHSAILAARLAQAGMTGPLTIFEGRFGLFMTHGLHHSSVSGQIGRGLGQRWELLNVSIKPYPCCHFAHASVDCVRMLRHDGIAPEDIVEIQCVVDPVAGALICEPAETKITPGTPYAAKFSLPWLAATGMLDDGLSLRSFDATELDRPEVLALAEKISFRYCEEGEIPFPEYFPGRIIVTLTDGREVTKRLDINYGHPENPMLPGDVERKFRDNVNGILKPRAADRIIDLVNSLDNNPIIELSEQLSDIINLNDGSR</sequence>
<name>A0A076LQ17_9GAMM</name>
<evidence type="ECO:0000256" key="1">
    <source>
        <dbReference type="ARBA" id="ARBA00006174"/>
    </source>
</evidence>
<dbReference type="Gene3D" id="3.30.1330.120">
    <property type="entry name" value="2-methylcitrate dehydratase PrpD"/>
    <property type="match status" value="1"/>
</dbReference>
<dbReference type="KEGG" id="ete:ETEE_3611"/>
<dbReference type="Gene3D" id="1.10.4100.10">
    <property type="entry name" value="2-methylcitrate dehydratase PrpD"/>
    <property type="match status" value="1"/>
</dbReference>
<dbReference type="Pfam" id="PF19305">
    <property type="entry name" value="MmgE_PrpD_C"/>
    <property type="match status" value="1"/>
</dbReference>
<organism evidence="4 5">
    <name type="scientific">Edwardsiella anguillarum ET080813</name>
    <dbReference type="NCBI Taxonomy" id="667120"/>
    <lineage>
        <taxon>Bacteria</taxon>
        <taxon>Pseudomonadati</taxon>
        <taxon>Pseudomonadota</taxon>
        <taxon>Gammaproteobacteria</taxon>
        <taxon>Enterobacterales</taxon>
        <taxon>Hafniaceae</taxon>
        <taxon>Edwardsiella</taxon>
    </lineage>
</organism>
<reference evidence="4 5" key="1">
    <citation type="journal article" date="2012" name="PLoS ONE">
        <title>Edwardsiella comparative phylogenomics reveal the new intra/inter-species taxonomic relationships, virulence evolution and niche adaptation mechanisms.</title>
        <authorList>
            <person name="Yang M."/>
            <person name="Lv Y."/>
            <person name="Xiao J."/>
            <person name="Wu H."/>
            <person name="Zheng H."/>
            <person name="Liu Q."/>
            <person name="Zhang Y."/>
            <person name="Wang Q."/>
        </authorList>
    </citation>
    <scope>NUCLEOTIDE SEQUENCE [LARGE SCALE GENOMIC DNA]</scope>
    <source>
        <strain evidence="5">080813</strain>
    </source>
</reference>
<evidence type="ECO:0000259" key="3">
    <source>
        <dbReference type="Pfam" id="PF19305"/>
    </source>
</evidence>
<dbReference type="HOGENOM" id="CLU_026574_1_1_6"/>
<gene>
    <name evidence="4" type="ORF">ETEE_3611</name>
</gene>
<comment type="similarity">
    <text evidence="1">Belongs to the PrpD family.</text>
</comment>
<dbReference type="InterPro" id="IPR042183">
    <property type="entry name" value="MmgE/PrpD_sf_1"/>
</dbReference>
<feature type="domain" description="MmgE/PrpD C-terminal" evidence="3">
    <location>
        <begin position="273"/>
        <end position="447"/>
    </location>
</feature>
<dbReference type="InterPro" id="IPR005656">
    <property type="entry name" value="MmgE_PrpD"/>
</dbReference>
<evidence type="ECO:0000313" key="4">
    <source>
        <dbReference type="EMBL" id="AIJ10031.1"/>
    </source>
</evidence>
<accession>A0A076LQ17</accession>
<proteinExistence type="inferred from homology"/>
<dbReference type="PANTHER" id="PTHR16943">
    <property type="entry name" value="2-METHYLCITRATE DEHYDRATASE-RELATED"/>
    <property type="match status" value="1"/>
</dbReference>
<dbReference type="GO" id="GO:0016829">
    <property type="term" value="F:lyase activity"/>
    <property type="evidence" value="ECO:0007669"/>
    <property type="project" value="InterPro"/>
</dbReference>
<protein>
    <submittedName>
        <fullName evidence="4">MmgE/PrpD family protein, putative</fullName>
    </submittedName>
</protein>
<evidence type="ECO:0000259" key="2">
    <source>
        <dbReference type="Pfam" id="PF03972"/>
    </source>
</evidence>
<dbReference type="InterPro" id="IPR036148">
    <property type="entry name" value="MmgE/PrpD_sf"/>
</dbReference>
<dbReference type="InterPro" id="IPR042188">
    <property type="entry name" value="MmgE/PrpD_sf_2"/>
</dbReference>
<evidence type="ECO:0000313" key="5">
    <source>
        <dbReference type="Proteomes" id="UP000028681"/>
    </source>
</evidence>
<dbReference type="InterPro" id="IPR045336">
    <property type="entry name" value="MmgE_PrpD_N"/>
</dbReference>
<dbReference type="AlphaFoldDB" id="A0A076LQ17"/>
<dbReference type="PANTHER" id="PTHR16943:SF8">
    <property type="entry name" value="2-METHYLCITRATE DEHYDRATASE"/>
    <property type="match status" value="1"/>
</dbReference>
<dbReference type="InterPro" id="IPR045337">
    <property type="entry name" value="MmgE_PrpD_C"/>
</dbReference>